<evidence type="ECO:0000259" key="2">
    <source>
        <dbReference type="Pfam" id="PF01582"/>
    </source>
</evidence>
<reference evidence="3 4" key="2">
    <citation type="journal article" date="2017" name="Front. Plant Sci.">
        <title>Gene Classification and Mining of Molecular Markers Useful in Red Clover (Trifolium pratense) Breeding.</title>
        <authorList>
            <person name="Istvanek J."/>
            <person name="Dluhosova J."/>
            <person name="Dluhos P."/>
            <person name="Patkova L."/>
            <person name="Nedelnik J."/>
            <person name="Repkova J."/>
        </authorList>
    </citation>
    <scope>NUCLEOTIDE SEQUENCE [LARGE SCALE GENOMIC DNA]</scope>
    <source>
        <strain evidence="4">cv. Tatra</strain>
        <tissue evidence="3">Young leaves</tissue>
    </source>
</reference>
<dbReference type="AlphaFoldDB" id="A0A2K3JWE8"/>
<comment type="caution">
    <text evidence="3">The sequence shown here is derived from an EMBL/GenBank/DDBJ whole genome shotgun (WGS) entry which is preliminary data.</text>
</comment>
<feature type="domain" description="TIR" evidence="2">
    <location>
        <begin position="2"/>
        <end position="44"/>
    </location>
</feature>
<evidence type="ECO:0000256" key="1">
    <source>
        <dbReference type="ARBA" id="ARBA00023027"/>
    </source>
</evidence>
<proteinExistence type="predicted"/>
<accession>A0A2K3JWE8</accession>
<dbReference type="EMBL" id="ASHM01127390">
    <property type="protein sequence ID" value="PNX58373.1"/>
    <property type="molecule type" value="Genomic_DNA"/>
</dbReference>
<protein>
    <submittedName>
        <fullName evidence="3">Disease resistance protein (TIR-NBS-LRR class)</fullName>
    </submittedName>
</protein>
<organism evidence="3 4">
    <name type="scientific">Trifolium pratense</name>
    <name type="common">Red clover</name>
    <dbReference type="NCBI Taxonomy" id="57577"/>
    <lineage>
        <taxon>Eukaryota</taxon>
        <taxon>Viridiplantae</taxon>
        <taxon>Streptophyta</taxon>
        <taxon>Embryophyta</taxon>
        <taxon>Tracheophyta</taxon>
        <taxon>Spermatophyta</taxon>
        <taxon>Magnoliopsida</taxon>
        <taxon>eudicotyledons</taxon>
        <taxon>Gunneridae</taxon>
        <taxon>Pentapetalae</taxon>
        <taxon>rosids</taxon>
        <taxon>fabids</taxon>
        <taxon>Fabales</taxon>
        <taxon>Fabaceae</taxon>
        <taxon>Papilionoideae</taxon>
        <taxon>50 kb inversion clade</taxon>
        <taxon>NPAAA clade</taxon>
        <taxon>Hologalegina</taxon>
        <taxon>IRL clade</taxon>
        <taxon>Trifolieae</taxon>
        <taxon>Trifolium</taxon>
    </lineage>
</organism>
<dbReference type="Pfam" id="PF01582">
    <property type="entry name" value="TIR"/>
    <property type="match status" value="1"/>
</dbReference>
<gene>
    <name evidence="3" type="ORF">L195_g059159</name>
</gene>
<dbReference type="PANTHER" id="PTHR32009">
    <property type="entry name" value="TMV RESISTANCE PROTEIN N-LIKE"/>
    <property type="match status" value="1"/>
</dbReference>
<dbReference type="Gene3D" id="3.40.50.10140">
    <property type="entry name" value="Toll/interleukin-1 receptor homology (TIR) domain"/>
    <property type="match status" value="1"/>
</dbReference>
<dbReference type="PANTHER" id="PTHR32009:SF160">
    <property type="entry name" value="DISEASE RESISTANCE PROTEIN (TIR-NBS-LRR CLASS)"/>
    <property type="match status" value="1"/>
</dbReference>
<dbReference type="InterPro" id="IPR000157">
    <property type="entry name" value="TIR_dom"/>
</dbReference>
<sequence>MKSHRTTGKAVLPVFFDVDPSEVRHQKGAFGKAFQNLLKKMSKEVEEVSNSNLKFDWGKSRHENSRFQADWGNSVREIMEPRWREALREAAGLAGFLILNSR</sequence>
<name>A0A2K3JWE8_TRIPR</name>
<keyword evidence="1" id="KW-0520">NAD</keyword>
<evidence type="ECO:0000313" key="3">
    <source>
        <dbReference type="EMBL" id="PNX58373.1"/>
    </source>
</evidence>
<reference evidence="3 4" key="1">
    <citation type="journal article" date="2014" name="Am. J. Bot.">
        <title>Genome assembly and annotation for red clover (Trifolium pratense; Fabaceae).</title>
        <authorList>
            <person name="Istvanek J."/>
            <person name="Jaros M."/>
            <person name="Krenek A."/>
            <person name="Repkova J."/>
        </authorList>
    </citation>
    <scope>NUCLEOTIDE SEQUENCE [LARGE SCALE GENOMIC DNA]</scope>
    <source>
        <strain evidence="4">cv. Tatra</strain>
        <tissue evidence="3">Young leaves</tissue>
    </source>
</reference>
<evidence type="ECO:0000313" key="4">
    <source>
        <dbReference type="Proteomes" id="UP000236291"/>
    </source>
</evidence>
<dbReference type="InterPro" id="IPR035897">
    <property type="entry name" value="Toll_tir_struct_dom_sf"/>
</dbReference>
<dbReference type="GO" id="GO:0007165">
    <property type="term" value="P:signal transduction"/>
    <property type="evidence" value="ECO:0007669"/>
    <property type="project" value="InterPro"/>
</dbReference>
<dbReference type="SUPFAM" id="SSF52200">
    <property type="entry name" value="Toll/Interleukin receptor TIR domain"/>
    <property type="match status" value="1"/>
</dbReference>
<dbReference type="Proteomes" id="UP000236291">
    <property type="component" value="Unassembled WGS sequence"/>
</dbReference>